<protein>
    <submittedName>
        <fullName evidence="4">Carbohydrate kinase family protein</fullName>
    </submittedName>
</protein>
<evidence type="ECO:0000313" key="5">
    <source>
        <dbReference type="Proteomes" id="UP000484255"/>
    </source>
</evidence>
<dbReference type="Gene3D" id="3.40.1190.20">
    <property type="match status" value="1"/>
</dbReference>
<dbReference type="SUPFAM" id="SSF53613">
    <property type="entry name" value="Ribokinase-like"/>
    <property type="match status" value="1"/>
</dbReference>
<gene>
    <name evidence="4" type="ORF">G3A44_17820</name>
</gene>
<dbReference type="InterPro" id="IPR002173">
    <property type="entry name" value="Carboh/pur_kinase_PfkB_CS"/>
</dbReference>
<keyword evidence="1" id="KW-0808">Transferase</keyword>
<dbReference type="PROSITE" id="PS00583">
    <property type="entry name" value="PFKB_KINASES_1"/>
    <property type="match status" value="1"/>
</dbReference>
<keyword evidence="5" id="KW-1185">Reference proteome</keyword>
<dbReference type="GO" id="GO:0016301">
    <property type="term" value="F:kinase activity"/>
    <property type="evidence" value="ECO:0007669"/>
    <property type="project" value="UniProtKB-KW"/>
</dbReference>
<evidence type="ECO:0000256" key="2">
    <source>
        <dbReference type="ARBA" id="ARBA00022777"/>
    </source>
</evidence>
<keyword evidence="2 4" id="KW-0418">Kinase</keyword>
<dbReference type="CDD" id="cd01942">
    <property type="entry name" value="ribokinase_group_A"/>
    <property type="match status" value="1"/>
</dbReference>
<comment type="caution">
    <text evidence="4">The sequence shown here is derived from an EMBL/GenBank/DDBJ whole genome shotgun (WGS) entry which is preliminary data.</text>
</comment>
<dbReference type="PANTHER" id="PTHR10584:SF166">
    <property type="entry name" value="RIBOKINASE"/>
    <property type="match status" value="1"/>
</dbReference>
<evidence type="ECO:0000259" key="3">
    <source>
        <dbReference type="Pfam" id="PF00294"/>
    </source>
</evidence>
<dbReference type="InterPro" id="IPR029056">
    <property type="entry name" value="Ribokinase-like"/>
</dbReference>
<evidence type="ECO:0000313" key="4">
    <source>
        <dbReference type="EMBL" id="NDY93054.1"/>
    </source>
</evidence>
<proteinExistence type="predicted"/>
<dbReference type="Pfam" id="PF00294">
    <property type="entry name" value="PfkB"/>
    <property type="match status" value="1"/>
</dbReference>
<dbReference type="PANTHER" id="PTHR10584">
    <property type="entry name" value="SUGAR KINASE"/>
    <property type="match status" value="1"/>
</dbReference>
<feature type="domain" description="Carbohydrate kinase PfkB" evidence="3">
    <location>
        <begin position="35"/>
        <end position="292"/>
    </location>
</feature>
<dbReference type="InterPro" id="IPR011611">
    <property type="entry name" value="PfkB_dom"/>
</dbReference>
<dbReference type="Proteomes" id="UP000484255">
    <property type="component" value="Unassembled WGS sequence"/>
</dbReference>
<dbReference type="RefSeq" id="WP_163459107.1">
    <property type="nucleotide sequence ID" value="NZ_JAAGOH010000027.1"/>
</dbReference>
<organism evidence="4 5">
    <name type="scientific">Ideonella livida</name>
    <dbReference type="NCBI Taxonomy" id="2707176"/>
    <lineage>
        <taxon>Bacteria</taxon>
        <taxon>Pseudomonadati</taxon>
        <taxon>Pseudomonadota</taxon>
        <taxon>Betaproteobacteria</taxon>
        <taxon>Burkholderiales</taxon>
        <taxon>Sphaerotilaceae</taxon>
        <taxon>Ideonella</taxon>
    </lineage>
</organism>
<name>A0A7C9PK84_9BURK</name>
<reference evidence="4 5" key="1">
    <citation type="submission" date="2020-02" db="EMBL/GenBank/DDBJ databases">
        <title>Ideonella bacterium strain TBM-1.</title>
        <authorList>
            <person name="Chen W.-M."/>
        </authorList>
    </citation>
    <scope>NUCLEOTIDE SEQUENCE [LARGE SCALE GENOMIC DNA]</scope>
    <source>
        <strain evidence="4 5">TBM-1</strain>
    </source>
</reference>
<sequence>MAILVSGSLAFDTITNFPGRFADQILPDQVHILNVSFLVPTLRRELGGCAGNIAYTLRALGSTPVVLAALGNDGGDYLARMQAQGMDTRQVLTVADTYTAQAIIITDADNNQITAFHPGAMMRAHEIGLPEERSQIRLALIGPDGREAMLRRAQDLADAGIPFVFDPGQGLPMFNGEELAAFVAKARWVALNDYEARMLTDRMGTDLATLSRSHLAGVIVTLGADGCEVWIQGECHRVAGVQADAVLDPTGCGDAFRGGLLHGLEQGWDLLRCVRLGNRLGALKIACRGGQNHVVSPELLAQA</sequence>
<accession>A0A7C9PK84</accession>
<dbReference type="EMBL" id="JAAGOH010000027">
    <property type="protein sequence ID" value="NDY93054.1"/>
    <property type="molecule type" value="Genomic_DNA"/>
</dbReference>
<evidence type="ECO:0000256" key="1">
    <source>
        <dbReference type="ARBA" id="ARBA00022679"/>
    </source>
</evidence>
<dbReference type="AlphaFoldDB" id="A0A7C9PK84"/>